<sequence length="120" mass="13198">MGKPHPVELRARAVALVEQGNTHTEAARRLCVSIKFVNDMVRLKRETGELAPKLQGNPGRGKLTRVKDWVRDQIAAQPDLTIDELTAKVAGEHGLKVHRSSIGRLLLRLGLSHKKRSAGA</sequence>
<protein>
    <submittedName>
        <fullName evidence="1">Transposase</fullName>
    </submittedName>
</protein>
<name>A0A1H3PA15_9RHOB</name>
<dbReference type="EMBL" id="FNPF01000060">
    <property type="protein sequence ID" value="SDY97229.1"/>
    <property type="molecule type" value="Genomic_DNA"/>
</dbReference>
<gene>
    <name evidence="1" type="ORF">SAMN05444340_1602</name>
</gene>
<proteinExistence type="predicted"/>
<dbReference type="InterPro" id="IPR036388">
    <property type="entry name" value="WH-like_DNA-bd_sf"/>
</dbReference>
<dbReference type="SUPFAM" id="SSF46689">
    <property type="entry name" value="Homeodomain-like"/>
    <property type="match status" value="1"/>
</dbReference>
<dbReference type="Gene3D" id="1.10.10.10">
    <property type="entry name" value="Winged helix-like DNA-binding domain superfamily/Winged helix DNA-binding domain"/>
    <property type="match status" value="1"/>
</dbReference>
<evidence type="ECO:0000313" key="1">
    <source>
        <dbReference type="EMBL" id="SDY97229.1"/>
    </source>
</evidence>
<dbReference type="Proteomes" id="UP000199286">
    <property type="component" value="Unassembled WGS sequence"/>
</dbReference>
<dbReference type="InterPro" id="IPR009057">
    <property type="entry name" value="Homeodomain-like_sf"/>
</dbReference>
<dbReference type="RefSeq" id="WP_218141204.1">
    <property type="nucleotide sequence ID" value="NZ_FNPF01000060.1"/>
</dbReference>
<organism evidence="1 2">
    <name type="scientific">Citreimonas salinaria</name>
    <dbReference type="NCBI Taxonomy" id="321339"/>
    <lineage>
        <taxon>Bacteria</taxon>
        <taxon>Pseudomonadati</taxon>
        <taxon>Pseudomonadota</taxon>
        <taxon>Alphaproteobacteria</taxon>
        <taxon>Rhodobacterales</taxon>
        <taxon>Roseobacteraceae</taxon>
        <taxon>Citreimonas</taxon>
    </lineage>
</organism>
<dbReference type="AlphaFoldDB" id="A0A1H3PA15"/>
<accession>A0A1H3PA15</accession>
<evidence type="ECO:0000313" key="2">
    <source>
        <dbReference type="Proteomes" id="UP000199286"/>
    </source>
</evidence>
<reference evidence="1 2" key="1">
    <citation type="submission" date="2016-10" db="EMBL/GenBank/DDBJ databases">
        <authorList>
            <person name="de Groot N.N."/>
        </authorList>
    </citation>
    <scope>NUCLEOTIDE SEQUENCE [LARGE SCALE GENOMIC DNA]</scope>
    <source>
        <strain evidence="1 2">DSM 26880</strain>
    </source>
</reference>
<keyword evidence="2" id="KW-1185">Reference proteome</keyword>
<dbReference type="STRING" id="321339.SAMN05444340_1602"/>